<gene>
    <name evidence="1" type="primary">pol</name>
    <name evidence="1" type="ORF">T07_1910</name>
</gene>
<name>A0A0V0REC0_9BILA</name>
<proteinExistence type="predicted"/>
<organism evidence="1 2">
    <name type="scientific">Trichinella nelsoni</name>
    <dbReference type="NCBI Taxonomy" id="6336"/>
    <lineage>
        <taxon>Eukaryota</taxon>
        <taxon>Metazoa</taxon>
        <taxon>Ecdysozoa</taxon>
        <taxon>Nematoda</taxon>
        <taxon>Enoplea</taxon>
        <taxon>Dorylaimia</taxon>
        <taxon>Trichinellida</taxon>
        <taxon>Trichinellidae</taxon>
        <taxon>Trichinella</taxon>
    </lineage>
</organism>
<evidence type="ECO:0000313" key="2">
    <source>
        <dbReference type="Proteomes" id="UP000054630"/>
    </source>
</evidence>
<protein>
    <submittedName>
        <fullName evidence="1">Retrovirus-related Pol polyprotein from type-2 retrotransposable element R2DM</fullName>
    </submittedName>
</protein>
<reference evidence="1 2" key="1">
    <citation type="submission" date="2015-01" db="EMBL/GenBank/DDBJ databases">
        <title>Evolution of Trichinella species and genotypes.</title>
        <authorList>
            <person name="Korhonen P.K."/>
            <person name="Edoardo P."/>
            <person name="Giuseppe L.R."/>
            <person name="Gasser R.B."/>
        </authorList>
    </citation>
    <scope>NUCLEOTIDE SEQUENCE [LARGE SCALE GENOMIC DNA]</scope>
    <source>
        <strain evidence="1">ISS37</strain>
    </source>
</reference>
<dbReference type="EMBL" id="JYDL01000257">
    <property type="protein sequence ID" value="KRX12852.1"/>
    <property type="molecule type" value="Genomic_DNA"/>
</dbReference>
<dbReference type="OrthoDB" id="7998414at2759"/>
<evidence type="ECO:0000313" key="1">
    <source>
        <dbReference type="EMBL" id="KRX12852.1"/>
    </source>
</evidence>
<sequence>MELHFKCVHNIRDFVFRCSKCEKSCPSINSVASHYPRCKGSVKAAVLFSSLANTRTTCGSSCGTFSGLQLHRKRAHPDVFAASCSKKTKARWSDDEISLLATLEAGLDPACKNINQILAERLMEYDITRSVEMIKGQRRKEQYKALVLELRSKPETEKSVNLAESKANNLPVKDTMSFVVSQVTSTYPEYGAAMSCDLIKDATGTANLEINELQNKIQQVLTSGRNPLKKASEKLEIRQKKMANPRVPLFKRFQRLFRSNRRKLASHILDRASLGSIRWQH</sequence>
<comment type="caution">
    <text evidence="1">The sequence shown here is derived from an EMBL/GenBank/DDBJ whole genome shotgun (WGS) entry which is preliminary data.</text>
</comment>
<dbReference type="Proteomes" id="UP000054630">
    <property type="component" value="Unassembled WGS sequence"/>
</dbReference>
<keyword evidence="2" id="KW-1185">Reference proteome</keyword>
<dbReference type="AlphaFoldDB" id="A0A0V0REC0"/>
<accession>A0A0V0REC0</accession>